<dbReference type="Proteomes" id="UP000007264">
    <property type="component" value="Unassembled WGS sequence"/>
</dbReference>
<comment type="caution">
    <text evidence="2">The sequence shown here is derived from an EMBL/GenBank/DDBJ whole genome shotgun (WGS) entry which is preliminary data.</text>
</comment>
<evidence type="ECO:0000313" key="3">
    <source>
        <dbReference type="Proteomes" id="UP000007264"/>
    </source>
</evidence>
<sequence length="122" mass="12828">MATRVSNVALVTLALLAACLIQADAQAYRYYYNNADLVLSGRCTCKDTAGNGITFNICTPTRGTSGYNQCTGCGMGNILPKCQATARARGLTDSCTDYTSFGCSVDCDDGGCRPNACYRGSC</sequence>
<name>I0YKY5_COCSC</name>
<dbReference type="KEGG" id="csl:COCSUDRAFT_59540"/>
<accession>I0YKY5</accession>
<dbReference type="PROSITE" id="PS51257">
    <property type="entry name" value="PROKAR_LIPOPROTEIN"/>
    <property type="match status" value="1"/>
</dbReference>
<feature type="chain" id="PRO_5003636296" evidence="1">
    <location>
        <begin position="26"/>
        <end position="122"/>
    </location>
</feature>
<reference evidence="2 3" key="1">
    <citation type="journal article" date="2012" name="Genome Biol.">
        <title>The genome of the polar eukaryotic microalga coccomyxa subellipsoidea reveals traits of cold adaptation.</title>
        <authorList>
            <person name="Blanc G."/>
            <person name="Agarkova I."/>
            <person name="Grimwood J."/>
            <person name="Kuo A."/>
            <person name="Brueggeman A."/>
            <person name="Dunigan D."/>
            <person name="Gurnon J."/>
            <person name="Ladunga I."/>
            <person name="Lindquist E."/>
            <person name="Lucas S."/>
            <person name="Pangilinan J."/>
            <person name="Proschold T."/>
            <person name="Salamov A."/>
            <person name="Schmutz J."/>
            <person name="Weeks D."/>
            <person name="Yamada T."/>
            <person name="Claverie J.M."/>
            <person name="Grigoriev I."/>
            <person name="Van Etten J."/>
            <person name="Lomsadze A."/>
            <person name="Borodovsky M."/>
        </authorList>
    </citation>
    <scope>NUCLEOTIDE SEQUENCE [LARGE SCALE GENOMIC DNA]</scope>
    <source>
        <strain evidence="2 3">C-169</strain>
    </source>
</reference>
<dbReference type="RefSeq" id="XP_005643598.1">
    <property type="nucleotide sequence ID" value="XM_005643541.1"/>
</dbReference>
<evidence type="ECO:0000313" key="2">
    <source>
        <dbReference type="EMBL" id="EIE19054.1"/>
    </source>
</evidence>
<keyword evidence="3" id="KW-1185">Reference proteome</keyword>
<organism evidence="2 3">
    <name type="scientific">Coccomyxa subellipsoidea (strain C-169)</name>
    <name type="common">Green microalga</name>
    <dbReference type="NCBI Taxonomy" id="574566"/>
    <lineage>
        <taxon>Eukaryota</taxon>
        <taxon>Viridiplantae</taxon>
        <taxon>Chlorophyta</taxon>
        <taxon>core chlorophytes</taxon>
        <taxon>Trebouxiophyceae</taxon>
        <taxon>Trebouxiophyceae incertae sedis</taxon>
        <taxon>Coccomyxaceae</taxon>
        <taxon>Coccomyxa</taxon>
        <taxon>Coccomyxa subellipsoidea</taxon>
    </lineage>
</organism>
<evidence type="ECO:0000256" key="1">
    <source>
        <dbReference type="SAM" id="SignalP"/>
    </source>
</evidence>
<feature type="signal peptide" evidence="1">
    <location>
        <begin position="1"/>
        <end position="25"/>
    </location>
</feature>
<keyword evidence="1" id="KW-0732">Signal</keyword>
<gene>
    <name evidence="2" type="ORF">COCSUDRAFT_59540</name>
</gene>
<dbReference type="GeneID" id="17036984"/>
<dbReference type="OrthoDB" id="10357106at2759"/>
<protein>
    <submittedName>
        <fullName evidence="2">Uncharacterized protein</fullName>
    </submittedName>
</protein>
<proteinExistence type="predicted"/>
<dbReference type="EMBL" id="AGSI01000020">
    <property type="protein sequence ID" value="EIE19054.1"/>
    <property type="molecule type" value="Genomic_DNA"/>
</dbReference>
<dbReference type="AlphaFoldDB" id="I0YKY5"/>